<accession>A0A4V1M3Q2</accession>
<reference evidence="2 3" key="1">
    <citation type="submission" date="2016-06" db="EMBL/GenBank/DDBJ databases">
        <title>Evolution of pathogenesis and genome organization in the Tremellales.</title>
        <authorList>
            <person name="Cuomo C."/>
            <person name="Litvintseva A."/>
            <person name="Heitman J."/>
            <person name="Chen Y."/>
            <person name="Sun S."/>
            <person name="Springer D."/>
            <person name="Dromer F."/>
            <person name="Young S."/>
            <person name="Zeng Q."/>
            <person name="Chapman S."/>
            <person name="Gujja S."/>
            <person name="Saif S."/>
            <person name="Birren B."/>
        </authorList>
    </citation>
    <scope>NUCLEOTIDE SEQUENCE [LARGE SCALE GENOMIC DNA]</scope>
    <source>
        <strain evidence="2 3">ATCC 28783</strain>
    </source>
</reference>
<feature type="chain" id="PRO_5020788165" evidence="1">
    <location>
        <begin position="17"/>
        <end position="213"/>
    </location>
</feature>
<organism evidence="2 3">
    <name type="scientific">Tremella mesenterica</name>
    <name type="common">Jelly fungus</name>
    <dbReference type="NCBI Taxonomy" id="5217"/>
    <lineage>
        <taxon>Eukaryota</taxon>
        <taxon>Fungi</taxon>
        <taxon>Dikarya</taxon>
        <taxon>Basidiomycota</taxon>
        <taxon>Agaricomycotina</taxon>
        <taxon>Tremellomycetes</taxon>
        <taxon>Tremellales</taxon>
        <taxon>Tremellaceae</taxon>
        <taxon>Tremella</taxon>
    </lineage>
</organism>
<evidence type="ECO:0000256" key="1">
    <source>
        <dbReference type="SAM" id="SignalP"/>
    </source>
</evidence>
<dbReference type="Proteomes" id="UP000289152">
    <property type="component" value="Unassembled WGS sequence"/>
</dbReference>
<comment type="caution">
    <text evidence="2">The sequence shown here is derived from an EMBL/GenBank/DDBJ whole genome shotgun (WGS) entry which is preliminary data.</text>
</comment>
<evidence type="ECO:0000313" key="3">
    <source>
        <dbReference type="Proteomes" id="UP000289152"/>
    </source>
</evidence>
<dbReference type="STRING" id="5217.A0A4V1M3Q2"/>
<dbReference type="AlphaFoldDB" id="A0A4V1M3Q2"/>
<dbReference type="InParanoid" id="A0A4V1M3Q2"/>
<dbReference type="VEuPathDB" id="FungiDB:TREMEDRAFT_63713"/>
<keyword evidence="3" id="KW-1185">Reference proteome</keyword>
<gene>
    <name evidence="2" type="ORF">M231_05069</name>
</gene>
<evidence type="ECO:0000313" key="2">
    <source>
        <dbReference type="EMBL" id="RXK37657.1"/>
    </source>
</evidence>
<proteinExistence type="predicted"/>
<keyword evidence="1" id="KW-0732">Signal</keyword>
<name>A0A4V1M3Q2_TREME</name>
<protein>
    <submittedName>
        <fullName evidence="2">Uncharacterized protein</fullName>
    </submittedName>
</protein>
<dbReference type="EMBL" id="SDIL01000063">
    <property type="protein sequence ID" value="RXK37657.1"/>
    <property type="molecule type" value="Genomic_DNA"/>
</dbReference>
<feature type="signal peptide" evidence="1">
    <location>
        <begin position="1"/>
        <end position="16"/>
    </location>
</feature>
<sequence length="213" mass="23342">MKLSLLICTFGALTRAATTPTADLSIFGNAFLSVTSSNTYGTPNSLLPFFKSTGIVTNSGTFSNFSLTICQDSFTHPLLCHQMSSYLGAVYVSYLEKETPGQMISQLGALRTTQLDRLIRTICPSSSQTPGCSVLVSQWKLIKSSPRPTRPTDTLLSSGIINLIDSALSLTSTSLLAPLGIREMSSFPRSMKTLEYGNRPRREIIFNPRLRRF</sequence>